<dbReference type="PANTHER" id="PTHR42060">
    <property type="entry name" value="NHL REPEAT-CONTAINING PROTEIN-RELATED"/>
    <property type="match status" value="1"/>
</dbReference>
<dbReference type="InterPro" id="IPR011042">
    <property type="entry name" value="6-blade_b-propeller_TolB-like"/>
</dbReference>
<evidence type="ECO:0008006" key="4">
    <source>
        <dbReference type="Google" id="ProtNLM"/>
    </source>
</evidence>
<feature type="signal peptide" evidence="1">
    <location>
        <begin position="1"/>
        <end position="24"/>
    </location>
</feature>
<dbReference type="SUPFAM" id="SSF63829">
    <property type="entry name" value="Calcium-dependent phosphotriesterase"/>
    <property type="match status" value="1"/>
</dbReference>
<name>A0AAD7D0X4_MYCRO</name>
<feature type="chain" id="PRO_5041925482" description="SMP-30/Gluconolactonase/LRE-like region domain-containing protein" evidence="1">
    <location>
        <begin position="25"/>
        <end position="328"/>
    </location>
</feature>
<dbReference type="InterPro" id="IPR052998">
    <property type="entry name" value="Hetero-Diels-Alderase-like"/>
</dbReference>
<accession>A0AAD7D0X4</accession>
<dbReference type="EMBL" id="JARKIE010000196">
    <property type="protein sequence ID" value="KAJ7668172.1"/>
    <property type="molecule type" value="Genomic_DNA"/>
</dbReference>
<keyword evidence="3" id="KW-1185">Reference proteome</keyword>
<dbReference type="AlphaFoldDB" id="A0AAD7D0X4"/>
<gene>
    <name evidence="2" type="ORF">B0H17DRAFT_950057</name>
</gene>
<organism evidence="2 3">
    <name type="scientific">Mycena rosella</name>
    <name type="common">Pink bonnet</name>
    <name type="synonym">Agaricus rosellus</name>
    <dbReference type="NCBI Taxonomy" id="1033263"/>
    <lineage>
        <taxon>Eukaryota</taxon>
        <taxon>Fungi</taxon>
        <taxon>Dikarya</taxon>
        <taxon>Basidiomycota</taxon>
        <taxon>Agaricomycotina</taxon>
        <taxon>Agaricomycetes</taxon>
        <taxon>Agaricomycetidae</taxon>
        <taxon>Agaricales</taxon>
        <taxon>Marasmiineae</taxon>
        <taxon>Mycenaceae</taxon>
        <taxon>Mycena</taxon>
    </lineage>
</organism>
<keyword evidence="1" id="KW-0732">Signal</keyword>
<evidence type="ECO:0000313" key="2">
    <source>
        <dbReference type="EMBL" id="KAJ7668172.1"/>
    </source>
</evidence>
<sequence length="328" mass="34365">MPTIHTTMILNFLLALSTTAPVLATFSTRVVYQSPTGLFLENIAVRPSGKLLLNSVASPTLHTLDPAAPNATLEEVYTFPNSTGLTGIVEYQPELYALVSSVINLTTRRAALGSVAIWRVDFTSKTPAATQIVGIPESTVINGLSVVPGNPDLILASDSNIGAVYEINMRTGTARIAIQDSTMTPGAPEPAHGINGLHVRNGFLYFANTQRGTFSRVPLAVQRGAVLQAGAVQVLGSVQDAVEEYDDFALDGEGHAWVATHPGALTLYSSLANGTWTQETAAGDPEGNYAVFTEPTSAAFGRGGCEKILYVTTGGGQIVSVDTGSADV</sequence>
<evidence type="ECO:0000313" key="3">
    <source>
        <dbReference type="Proteomes" id="UP001221757"/>
    </source>
</evidence>
<dbReference type="Proteomes" id="UP001221757">
    <property type="component" value="Unassembled WGS sequence"/>
</dbReference>
<proteinExistence type="predicted"/>
<dbReference type="Gene3D" id="2.120.10.30">
    <property type="entry name" value="TolB, C-terminal domain"/>
    <property type="match status" value="1"/>
</dbReference>
<protein>
    <recommendedName>
        <fullName evidence="4">SMP-30/Gluconolactonase/LRE-like region domain-containing protein</fullName>
    </recommendedName>
</protein>
<comment type="caution">
    <text evidence="2">The sequence shown here is derived from an EMBL/GenBank/DDBJ whole genome shotgun (WGS) entry which is preliminary data.</text>
</comment>
<evidence type="ECO:0000256" key="1">
    <source>
        <dbReference type="SAM" id="SignalP"/>
    </source>
</evidence>
<reference evidence="2" key="1">
    <citation type="submission" date="2023-03" db="EMBL/GenBank/DDBJ databases">
        <title>Massive genome expansion in bonnet fungi (Mycena s.s.) driven by repeated elements and novel gene families across ecological guilds.</title>
        <authorList>
            <consortium name="Lawrence Berkeley National Laboratory"/>
            <person name="Harder C.B."/>
            <person name="Miyauchi S."/>
            <person name="Viragh M."/>
            <person name="Kuo A."/>
            <person name="Thoen E."/>
            <person name="Andreopoulos B."/>
            <person name="Lu D."/>
            <person name="Skrede I."/>
            <person name="Drula E."/>
            <person name="Henrissat B."/>
            <person name="Morin E."/>
            <person name="Kohler A."/>
            <person name="Barry K."/>
            <person name="LaButti K."/>
            <person name="Morin E."/>
            <person name="Salamov A."/>
            <person name="Lipzen A."/>
            <person name="Mereny Z."/>
            <person name="Hegedus B."/>
            <person name="Baldrian P."/>
            <person name="Stursova M."/>
            <person name="Weitz H."/>
            <person name="Taylor A."/>
            <person name="Grigoriev I.V."/>
            <person name="Nagy L.G."/>
            <person name="Martin F."/>
            <person name="Kauserud H."/>
        </authorList>
    </citation>
    <scope>NUCLEOTIDE SEQUENCE</scope>
    <source>
        <strain evidence="2">CBHHK067</strain>
    </source>
</reference>
<dbReference type="PANTHER" id="PTHR42060:SF1">
    <property type="entry name" value="NHL REPEAT-CONTAINING PROTEIN"/>
    <property type="match status" value="1"/>
</dbReference>